<proteinExistence type="predicted"/>
<feature type="region of interest" description="Disordered" evidence="1">
    <location>
        <begin position="1"/>
        <end position="59"/>
    </location>
</feature>
<evidence type="ECO:0000313" key="2">
    <source>
        <dbReference type="EMBL" id="CAI0390023.1"/>
    </source>
</evidence>
<dbReference type="Proteomes" id="UP001154282">
    <property type="component" value="Unassembled WGS sequence"/>
</dbReference>
<sequence>MRQRHWGNGWPRFASRATAHASGSAPSTPPRTPPWPTTARRFKLRGENAGSISRSSSSTRKNPLFLLRLPLFQLRRKLTRICQSPKLRSRLRRKRRDTLRTLIPGWVR</sequence>
<evidence type="ECO:0000256" key="1">
    <source>
        <dbReference type="SAM" id="MobiDB-lite"/>
    </source>
</evidence>
<evidence type="ECO:0000313" key="3">
    <source>
        <dbReference type="Proteomes" id="UP001154282"/>
    </source>
</evidence>
<reference evidence="2" key="1">
    <citation type="submission" date="2022-08" db="EMBL/GenBank/DDBJ databases">
        <authorList>
            <person name="Gutierrez-Valencia J."/>
        </authorList>
    </citation>
    <scope>NUCLEOTIDE SEQUENCE</scope>
</reference>
<comment type="caution">
    <text evidence="2">The sequence shown here is derived from an EMBL/GenBank/DDBJ whole genome shotgun (WGS) entry which is preliminary data.</text>
</comment>
<keyword evidence="3" id="KW-1185">Reference proteome</keyword>
<organism evidence="2 3">
    <name type="scientific">Linum tenue</name>
    <dbReference type="NCBI Taxonomy" id="586396"/>
    <lineage>
        <taxon>Eukaryota</taxon>
        <taxon>Viridiplantae</taxon>
        <taxon>Streptophyta</taxon>
        <taxon>Embryophyta</taxon>
        <taxon>Tracheophyta</taxon>
        <taxon>Spermatophyta</taxon>
        <taxon>Magnoliopsida</taxon>
        <taxon>eudicotyledons</taxon>
        <taxon>Gunneridae</taxon>
        <taxon>Pentapetalae</taxon>
        <taxon>rosids</taxon>
        <taxon>fabids</taxon>
        <taxon>Malpighiales</taxon>
        <taxon>Linaceae</taxon>
        <taxon>Linum</taxon>
    </lineage>
</organism>
<dbReference type="AlphaFoldDB" id="A0AAV0HZZ3"/>
<gene>
    <name evidence="2" type="ORF">LITE_LOCUS6558</name>
</gene>
<accession>A0AAV0HZZ3</accession>
<protein>
    <submittedName>
        <fullName evidence="2">Uncharacterized protein</fullName>
    </submittedName>
</protein>
<name>A0AAV0HZZ3_9ROSI</name>
<dbReference type="EMBL" id="CAMGYJ010000003">
    <property type="protein sequence ID" value="CAI0390023.1"/>
    <property type="molecule type" value="Genomic_DNA"/>
</dbReference>
<feature type="compositionally biased region" description="Pro residues" evidence="1">
    <location>
        <begin position="27"/>
        <end position="36"/>
    </location>
</feature>